<dbReference type="EMBL" id="JACPSX010000254">
    <property type="protein sequence ID" value="MBI3015979.1"/>
    <property type="molecule type" value="Genomic_DNA"/>
</dbReference>
<sequence length="91" mass="10588">MANNHHKEVLDRLRRIEGQVRGIQKMVEEERYCIEVLTVLRSVVAALGKVEELILRRHLETCVSGAMRSGSVKEQDEKIDEVMQILSQFRR</sequence>
<gene>
    <name evidence="2" type="ORF">HYY65_13190</name>
</gene>
<dbReference type="PANTHER" id="PTHR33677">
    <property type="entry name" value="TRANSCRIPTIONAL REPRESSOR FRMR-RELATED"/>
    <property type="match status" value="1"/>
</dbReference>
<dbReference type="Pfam" id="PF02583">
    <property type="entry name" value="Trns_repr_metal"/>
    <property type="match status" value="1"/>
</dbReference>
<dbReference type="Proteomes" id="UP000741360">
    <property type="component" value="Unassembled WGS sequence"/>
</dbReference>
<dbReference type="Gene3D" id="1.20.58.1000">
    <property type="entry name" value="Metal-sensitive repressor, helix protomer"/>
    <property type="match status" value="1"/>
</dbReference>
<dbReference type="GO" id="GO:0003677">
    <property type="term" value="F:DNA binding"/>
    <property type="evidence" value="ECO:0007669"/>
    <property type="project" value="InterPro"/>
</dbReference>
<dbReference type="InterPro" id="IPR038390">
    <property type="entry name" value="Metal_Tscrpt_repr_sf"/>
</dbReference>
<accession>A0A932GS07</accession>
<proteinExistence type="inferred from homology"/>
<dbReference type="PANTHER" id="PTHR33677:SF3">
    <property type="entry name" value="COPPER-SENSING TRANSCRIPTIONAL REPRESSOR RICR"/>
    <property type="match status" value="1"/>
</dbReference>
<dbReference type="GO" id="GO:0045892">
    <property type="term" value="P:negative regulation of DNA-templated transcription"/>
    <property type="evidence" value="ECO:0007669"/>
    <property type="project" value="UniProtKB-ARBA"/>
</dbReference>
<evidence type="ECO:0000313" key="2">
    <source>
        <dbReference type="EMBL" id="MBI3015979.1"/>
    </source>
</evidence>
<dbReference type="CDD" id="cd10148">
    <property type="entry name" value="CsoR-like_DUF156"/>
    <property type="match status" value="1"/>
</dbReference>
<protein>
    <submittedName>
        <fullName evidence="2">Metal-sensitive transcriptional regulator</fullName>
    </submittedName>
</protein>
<name>A0A932GS07_UNCTE</name>
<dbReference type="AlphaFoldDB" id="A0A932GS07"/>
<dbReference type="GO" id="GO:0046872">
    <property type="term" value="F:metal ion binding"/>
    <property type="evidence" value="ECO:0007669"/>
    <property type="project" value="InterPro"/>
</dbReference>
<evidence type="ECO:0000313" key="3">
    <source>
        <dbReference type="Proteomes" id="UP000741360"/>
    </source>
</evidence>
<dbReference type="InterPro" id="IPR003735">
    <property type="entry name" value="Metal_Tscrpt_repr"/>
</dbReference>
<comment type="similarity">
    <text evidence="1">Belongs to the FrmR/RcnR family.</text>
</comment>
<comment type="caution">
    <text evidence="2">The sequence shown here is derived from an EMBL/GenBank/DDBJ whole genome shotgun (WGS) entry which is preliminary data.</text>
</comment>
<organism evidence="2 3">
    <name type="scientific">Tectimicrobiota bacterium</name>
    <dbReference type="NCBI Taxonomy" id="2528274"/>
    <lineage>
        <taxon>Bacteria</taxon>
        <taxon>Pseudomonadati</taxon>
        <taxon>Nitrospinota/Tectimicrobiota group</taxon>
        <taxon>Candidatus Tectimicrobiota</taxon>
    </lineage>
</organism>
<evidence type="ECO:0000256" key="1">
    <source>
        <dbReference type="ARBA" id="ARBA00005260"/>
    </source>
</evidence>
<reference evidence="2" key="1">
    <citation type="submission" date="2020-07" db="EMBL/GenBank/DDBJ databases">
        <title>Huge and variable diversity of episymbiotic CPR bacteria and DPANN archaea in groundwater ecosystems.</title>
        <authorList>
            <person name="He C.Y."/>
            <person name="Keren R."/>
            <person name="Whittaker M."/>
            <person name="Farag I.F."/>
            <person name="Doudna J."/>
            <person name="Cate J.H.D."/>
            <person name="Banfield J.F."/>
        </authorList>
    </citation>
    <scope>NUCLEOTIDE SEQUENCE</scope>
    <source>
        <strain evidence="2">NC_groundwater_717_Ag_S-0.2um_59_8</strain>
    </source>
</reference>